<organism evidence="3 4">
    <name type="scientific">Streptomyces lusitanus</name>
    <dbReference type="NCBI Taxonomy" id="68232"/>
    <lineage>
        <taxon>Bacteria</taxon>
        <taxon>Bacillati</taxon>
        <taxon>Actinomycetota</taxon>
        <taxon>Actinomycetes</taxon>
        <taxon>Kitasatosporales</taxon>
        <taxon>Streptomycetaceae</taxon>
        <taxon>Streptomyces</taxon>
    </lineage>
</organism>
<feature type="region of interest" description="Disordered" evidence="1">
    <location>
        <begin position="42"/>
        <end position="61"/>
    </location>
</feature>
<accession>A0ABU3JPL3</accession>
<evidence type="ECO:0000256" key="1">
    <source>
        <dbReference type="SAM" id="MobiDB-lite"/>
    </source>
</evidence>
<dbReference type="EMBL" id="JASKMA010000006">
    <property type="protein sequence ID" value="MDT6983857.1"/>
    <property type="molecule type" value="Genomic_DNA"/>
</dbReference>
<sequence>MVTFFTGTEHRTAAWSFLVGVLSALVAVVTLVVDVWGPDDGGSAAQPAAGSSSASPSPSEPDLYVTAVSAPDDSACMALADPPTSLADRAELAAADSGPFELAERHGGAMVGQSVIDITLQGGRRGLTVNSIDVMPRTPEVAPPYDGVLLCSGGQGEAAKIELAADMDAPAPYLYKEGSPSVRHFAGHTITLAPQEQVAVKATFLANEGYREFDLVVRYTVDGKRRSLAVQPPSGDAYAVTAPSSTYDLGYLYMVTGSSRMSAREMCDASGAKEEC</sequence>
<proteinExistence type="predicted"/>
<name>A0ABU3JPL3_9ACTN</name>
<gene>
    <name evidence="3" type="ORF">QNO04_10325</name>
</gene>
<evidence type="ECO:0008006" key="5">
    <source>
        <dbReference type="Google" id="ProtNLM"/>
    </source>
</evidence>
<evidence type="ECO:0000313" key="3">
    <source>
        <dbReference type="EMBL" id="MDT6983857.1"/>
    </source>
</evidence>
<reference evidence="3 4" key="1">
    <citation type="submission" date="2023-05" db="EMBL/GenBank/DDBJ databases">
        <title>Streptomyces fuscus sp. nov., a brown-black pigment producing actinomyces isolated from dry sand of Sea duck farm.</title>
        <authorList>
            <person name="Xie J."/>
            <person name="Shen N."/>
        </authorList>
    </citation>
    <scope>NUCLEOTIDE SEQUENCE [LARGE SCALE GENOMIC DNA]</scope>
    <source>
        <strain evidence="3 4">CGMCC 4.1745</strain>
    </source>
</reference>
<comment type="caution">
    <text evidence="3">The sequence shown here is derived from an EMBL/GenBank/DDBJ whole genome shotgun (WGS) entry which is preliminary data.</text>
</comment>
<keyword evidence="2" id="KW-0472">Membrane</keyword>
<keyword evidence="2" id="KW-1133">Transmembrane helix</keyword>
<protein>
    <recommendedName>
        <fullName evidence="5">Secreted protein</fullName>
    </recommendedName>
</protein>
<evidence type="ECO:0000256" key="2">
    <source>
        <dbReference type="SAM" id="Phobius"/>
    </source>
</evidence>
<dbReference type="Proteomes" id="UP001249760">
    <property type="component" value="Unassembled WGS sequence"/>
</dbReference>
<keyword evidence="4" id="KW-1185">Reference proteome</keyword>
<feature type="transmembrane region" description="Helical" evidence="2">
    <location>
        <begin position="12"/>
        <end position="33"/>
    </location>
</feature>
<keyword evidence="2" id="KW-0812">Transmembrane</keyword>
<dbReference type="RefSeq" id="WP_394306122.1">
    <property type="nucleotide sequence ID" value="NZ_JASKMA010000006.1"/>
</dbReference>
<evidence type="ECO:0000313" key="4">
    <source>
        <dbReference type="Proteomes" id="UP001249760"/>
    </source>
</evidence>